<evidence type="ECO:0000313" key="2">
    <source>
        <dbReference type="EMBL" id="SVB65080.1"/>
    </source>
</evidence>
<dbReference type="CDD" id="cd02511">
    <property type="entry name" value="Beta4Glucosyltransferase"/>
    <property type="match status" value="1"/>
</dbReference>
<dbReference type="AlphaFoldDB" id="A0A382FPX3"/>
<dbReference type="Gene3D" id="3.90.550.10">
    <property type="entry name" value="Spore Coat Polysaccharide Biosynthesis Protein SpsA, Chain A"/>
    <property type="match status" value="1"/>
</dbReference>
<protein>
    <recommendedName>
        <fullName evidence="1">Glycosyltransferase 2-like domain-containing protein</fullName>
    </recommendedName>
</protein>
<evidence type="ECO:0000259" key="1">
    <source>
        <dbReference type="Pfam" id="PF00535"/>
    </source>
</evidence>
<dbReference type="EMBL" id="UINC01051207">
    <property type="protein sequence ID" value="SVB65080.1"/>
    <property type="molecule type" value="Genomic_DNA"/>
</dbReference>
<dbReference type="PANTHER" id="PTHR43630">
    <property type="entry name" value="POLY-BETA-1,6-N-ACETYL-D-GLUCOSAMINE SYNTHASE"/>
    <property type="match status" value="1"/>
</dbReference>
<gene>
    <name evidence="2" type="ORF">METZ01_LOCUS217934</name>
</gene>
<feature type="domain" description="Glycosyltransferase 2-like" evidence="1">
    <location>
        <begin position="6"/>
        <end position="114"/>
    </location>
</feature>
<organism evidence="2">
    <name type="scientific">marine metagenome</name>
    <dbReference type="NCBI Taxonomy" id="408172"/>
    <lineage>
        <taxon>unclassified sequences</taxon>
        <taxon>metagenomes</taxon>
        <taxon>ecological metagenomes</taxon>
    </lineage>
</organism>
<sequence length="203" mass="23098">MSNLLSVVIIAKNEEKFIGDAIKSAEFADEILILDSDSTDDTCKIAKQLGARVENQAWLGFGPQKNRAVDLATNDWVFVLDSDERIPPKLCSEIIDILKAPAFDGYFVGRLNNFFGKDIKTCGLYPDYSVRLFNRAKGRFNDVPVHERVEIEGKVAKLKNHMIHLAYSNVDEFIEKKRYYAELSNKKKNIAKAVVSPCWKFFK</sequence>
<dbReference type="Pfam" id="PF00535">
    <property type="entry name" value="Glycos_transf_2"/>
    <property type="match status" value="1"/>
</dbReference>
<accession>A0A382FPX3</accession>
<dbReference type="InterPro" id="IPR029044">
    <property type="entry name" value="Nucleotide-diphossugar_trans"/>
</dbReference>
<reference evidence="2" key="1">
    <citation type="submission" date="2018-05" db="EMBL/GenBank/DDBJ databases">
        <authorList>
            <person name="Lanie J.A."/>
            <person name="Ng W.-L."/>
            <person name="Kazmierczak K.M."/>
            <person name="Andrzejewski T.M."/>
            <person name="Davidsen T.M."/>
            <person name="Wayne K.J."/>
            <person name="Tettelin H."/>
            <person name="Glass J.I."/>
            <person name="Rusch D."/>
            <person name="Podicherti R."/>
            <person name="Tsui H.-C.T."/>
            <person name="Winkler M.E."/>
        </authorList>
    </citation>
    <scope>NUCLEOTIDE SEQUENCE</scope>
</reference>
<name>A0A382FPX3_9ZZZZ</name>
<proteinExistence type="predicted"/>
<dbReference type="InterPro" id="IPR001173">
    <property type="entry name" value="Glyco_trans_2-like"/>
</dbReference>
<dbReference type="PANTHER" id="PTHR43630:SF2">
    <property type="entry name" value="GLYCOSYLTRANSFERASE"/>
    <property type="match status" value="1"/>
</dbReference>
<feature type="non-terminal residue" evidence="2">
    <location>
        <position position="203"/>
    </location>
</feature>
<dbReference type="SUPFAM" id="SSF53448">
    <property type="entry name" value="Nucleotide-diphospho-sugar transferases"/>
    <property type="match status" value="1"/>
</dbReference>